<name>A0A3M7SEH9_BRAPC</name>
<evidence type="ECO:0000313" key="2">
    <source>
        <dbReference type="Proteomes" id="UP000276133"/>
    </source>
</evidence>
<dbReference type="AlphaFoldDB" id="A0A3M7SEH9"/>
<evidence type="ECO:0000313" key="1">
    <source>
        <dbReference type="EMBL" id="RNA34186.1"/>
    </source>
</evidence>
<sequence>MEYFAAECCQHRTVNSFKAGIEREVCGMDQRKRRRIITSLIELKRRNVHEKVIEVGLNYSYVDSFGIQ</sequence>
<dbReference type="Proteomes" id="UP000276133">
    <property type="component" value="Unassembled WGS sequence"/>
</dbReference>
<comment type="caution">
    <text evidence="1">The sequence shown here is derived from an EMBL/GenBank/DDBJ whole genome shotgun (WGS) entry which is preliminary data.</text>
</comment>
<proteinExistence type="predicted"/>
<dbReference type="EMBL" id="REGN01001517">
    <property type="protein sequence ID" value="RNA34186.1"/>
    <property type="molecule type" value="Genomic_DNA"/>
</dbReference>
<keyword evidence="2" id="KW-1185">Reference proteome</keyword>
<accession>A0A3M7SEH9</accession>
<reference evidence="1 2" key="1">
    <citation type="journal article" date="2018" name="Sci. Rep.">
        <title>Genomic signatures of local adaptation to the degree of environmental predictability in rotifers.</title>
        <authorList>
            <person name="Franch-Gras L."/>
            <person name="Hahn C."/>
            <person name="Garcia-Roger E.M."/>
            <person name="Carmona M.J."/>
            <person name="Serra M."/>
            <person name="Gomez A."/>
        </authorList>
    </citation>
    <scope>NUCLEOTIDE SEQUENCE [LARGE SCALE GENOMIC DNA]</scope>
    <source>
        <strain evidence="1">HYR1</strain>
    </source>
</reference>
<organism evidence="1 2">
    <name type="scientific">Brachionus plicatilis</name>
    <name type="common">Marine rotifer</name>
    <name type="synonym">Brachionus muelleri</name>
    <dbReference type="NCBI Taxonomy" id="10195"/>
    <lineage>
        <taxon>Eukaryota</taxon>
        <taxon>Metazoa</taxon>
        <taxon>Spiralia</taxon>
        <taxon>Gnathifera</taxon>
        <taxon>Rotifera</taxon>
        <taxon>Eurotatoria</taxon>
        <taxon>Monogononta</taxon>
        <taxon>Pseudotrocha</taxon>
        <taxon>Ploima</taxon>
        <taxon>Brachionidae</taxon>
        <taxon>Brachionus</taxon>
    </lineage>
</organism>
<gene>
    <name evidence="1" type="ORF">BpHYR1_002626</name>
</gene>
<protein>
    <submittedName>
        <fullName evidence="1">Uncharacterized protein</fullName>
    </submittedName>
</protein>